<gene>
    <name evidence="1" type="ORF">SAMN05661086_03339</name>
</gene>
<protein>
    <submittedName>
        <fullName evidence="1">Uncharacterized protein</fullName>
    </submittedName>
</protein>
<name>A0A1I6LK18_9FIRM</name>
<reference evidence="1 2" key="1">
    <citation type="submission" date="2016-10" db="EMBL/GenBank/DDBJ databases">
        <authorList>
            <person name="de Groot N.N."/>
        </authorList>
    </citation>
    <scope>NUCLEOTIDE SEQUENCE [LARGE SCALE GENOMIC DNA]</scope>
    <source>
        <strain evidence="1 2">743A</strain>
    </source>
</reference>
<dbReference type="OrthoDB" id="9793135at2"/>
<accession>A0A1I6LK18</accession>
<dbReference type="STRING" id="37658.SAMN05661086_03339"/>
<sequence>MKKKYLLPVILTALVLVGTYVAYLAFHFYLFDDYKKLLVNYSYEEGTEFVALQDSAHYVQGMDLVAENDTLMLYANLETTEVAVYDKRNGQITYSNPVDRESDEIATGVNKNLLGSQIVVDYFDSGLTLASMNNYEKSILKNQFTIERIENGIRFTYLLGDLENELGIVPPVISQERLTTLVLDHVTEKQARTVKASYQDMKDKEGFLELAKGTRASKVGMKKLKAIFEEAGYTQEDCDEDAAAASGQEVKEKVTFTIPLEYRLIDDKLEVNIPTEKVKETGNAQIAAMKVLSYFGAGASDEEGYMFVPNGSGSLINFNNGKKTEQYNAYVYGMDIVSQSLVSVENTEKIRLPIYGIKKENNAIFARITSGESVASITADVSGKLNSYNYVYPTFVIRGSDVASMFGATGAGADMPIAEKNFYKLNLTIQYAFLDTDEASYSGMANYFRNELLIEGTLTKLEESSSIPLYVDVVGGVQQQADVLGIPYYASYPLTTFDEAGEIVDALNDENISNIKMNYLGWFNRGYYHDVPDKIKVISKLGGKKDLESLSQKLEEQGGALFGDVAFQRVSFSSKRFNYKMESSRYYAGSIVTGGRKNPVTMSQVSSVGGYMETLNDALSPKFLVRYVDKFSDKIDKIDITGISLRDMADDLHADRKRTEIINREESKYIVQSSIAQLEETGKEIMVNGGDFYSLAYVDDIVNMPLTNNEFYIVDEEIPFYQMVVHGCINYTGTALNLDGNLQSTEALAKLIEAGASPRYTLSYKDSSKIKYSGLASLYSTQYEEWMEDLSSTYSTINEVLAKVSNSFMIEHEIIEGVRKITYDNGIVIYVNLTNEDARVDNVLVSANGYAMKGGAE</sequence>
<dbReference type="Proteomes" id="UP000199659">
    <property type="component" value="Unassembled WGS sequence"/>
</dbReference>
<proteinExistence type="predicted"/>
<dbReference type="AlphaFoldDB" id="A0A1I6LK18"/>
<dbReference type="InterPro" id="IPR043751">
    <property type="entry name" value="DUF5696"/>
</dbReference>
<keyword evidence="2" id="KW-1185">Reference proteome</keyword>
<dbReference type="RefSeq" id="WP_092563385.1">
    <property type="nucleotide sequence ID" value="NZ_FOYZ01000017.1"/>
</dbReference>
<organism evidence="1 2">
    <name type="scientific">Anaeromicropila populeti</name>
    <dbReference type="NCBI Taxonomy" id="37658"/>
    <lineage>
        <taxon>Bacteria</taxon>
        <taxon>Bacillati</taxon>
        <taxon>Bacillota</taxon>
        <taxon>Clostridia</taxon>
        <taxon>Lachnospirales</taxon>
        <taxon>Lachnospiraceae</taxon>
        <taxon>Anaeromicropila</taxon>
    </lineage>
</organism>
<dbReference type="EMBL" id="FOYZ01000017">
    <property type="protein sequence ID" value="SFS03763.1"/>
    <property type="molecule type" value="Genomic_DNA"/>
</dbReference>
<evidence type="ECO:0000313" key="1">
    <source>
        <dbReference type="EMBL" id="SFS03763.1"/>
    </source>
</evidence>
<evidence type="ECO:0000313" key="2">
    <source>
        <dbReference type="Proteomes" id="UP000199659"/>
    </source>
</evidence>
<dbReference type="Pfam" id="PF18952">
    <property type="entry name" value="DUF5696"/>
    <property type="match status" value="1"/>
</dbReference>